<keyword evidence="6" id="KW-0479">Metal-binding</keyword>
<dbReference type="PANTHER" id="PTHR33540:SF2">
    <property type="entry name" value="TRNA THREONYLCARBAMOYLADENOSINE BIOSYNTHESIS PROTEIN TSAE"/>
    <property type="match status" value="1"/>
</dbReference>
<dbReference type="EMBL" id="DF977001">
    <property type="protein sequence ID" value="GAQ25246.1"/>
    <property type="molecule type" value="Genomic_DNA"/>
</dbReference>
<organism evidence="11">
    <name type="scientific">Tepidanaerobacter syntrophicus</name>
    <dbReference type="NCBI Taxonomy" id="224999"/>
    <lineage>
        <taxon>Bacteria</taxon>
        <taxon>Bacillati</taxon>
        <taxon>Bacillota</taxon>
        <taxon>Clostridia</taxon>
        <taxon>Thermosediminibacterales</taxon>
        <taxon>Tepidanaerobacteraceae</taxon>
        <taxon>Tepidanaerobacter</taxon>
    </lineage>
</organism>
<accession>A0A0U9HEP6</accession>
<keyword evidence="8" id="KW-0067">ATP-binding</keyword>
<keyword evidence="5" id="KW-0819">tRNA processing</keyword>
<evidence type="ECO:0000256" key="10">
    <source>
        <dbReference type="ARBA" id="ARBA00032441"/>
    </source>
</evidence>
<protein>
    <recommendedName>
        <fullName evidence="3">tRNA threonylcarbamoyladenosine biosynthesis protein TsaE</fullName>
    </recommendedName>
    <alternativeName>
        <fullName evidence="10">t(6)A37 threonylcarbamoyladenosine biosynthesis protein TsaE</fullName>
    </alternativeName>
</protein>
<evidence type="ECO:0000256" key="9">
    <source>
        <dbReference type="ARBA" id="ARBA00022842"/>
    </source>
</evidence>
<evidence type="ECO:0000313" key="11">
    <source>
        <dbReference type="EMBL" id="GAQ25246.1"/>
    </source>
</evidence>
<dbReference type="Pfam" id="PF02367">
    <property type="entry name" value="TsaE"/>
    <property type="match status" value="1"/>
</dbReference>
<keyword evidence="7" id="KW-0547">Nucleotide-binding</keyword>
<dbReference type="SUPFAM" id="SSF52540">
    <property type="entry name" value="P-loop containing nucleoside triphosphate hydrolases"/>
    <property type="match status" value="1"/>
</dbReference>
<dbReference type="Proteomes" id="UP000062160">
    <property type="component" value="Unassembled WGS sequence"/>
</dbReference>
<evidence type="ECO:0000313" key="12">
    <source>
        <dbReference type="Proteomes" id="UP000062160"/>
    </source>
</evidence>
<keyword evidence="4" id="KW-0963">Cytoplasm</keyword>
<reference evidence="11" key="1">
    <citation type="journal article" date="2016" name="Genome Announc.">
        <title>Draft Genome Sequence of the Syntrophic Lactate-Degrading Bacterium Tepidanaerobacter syntrophicus JLT.</title>
        <authorList>
            <person name="Matsuura N."/>
            <person name="Ohashi A."/>
            <person name="Tourlousse D.M."/>
            <person name="Sekiguchi Y."/>
        </authorList>
    </citation>
    <scope>NUCLEOTIDE SEQUENCE [LARGE SCALE GENOMIC DNA]</scope>
    <source>
        <strain evidence="11">JL</strain>
    </source>
</reference>
<keyword evidence="9" id="KW-0460">Magnesium</keyword>
<evidence type="ECO:0000256" key="8">
    <source>
        <dbReference type="ARBA" id="ARBA00022840"/>
    </source>
</evidence>
<proteinExistence type="inferred from homology"/>
<dbReference type="GO" id="GO:0005524">
    <property type="term" value="F:ATP binding"/>
    <property type="evidence" value="ECO:0007669"/>
    <property type="project" value="UniProtKB-KW"/>
</dbReference>
<dbReference type="RefSeq" id="WP_083497675.1">
    <property type="nucleotide sequence ID" value="NZ_BSDN01000002.1"/>
</dbReference>
<gene>
    <name evidence="11" type="ORF">TSYNT_7264</name>
</gene>
<sequence length="159" mass="17665">MEIVFESENIEQTEKLGVLVGKLLVKGDFLALTGDLGAGKTAFTKGVAKGLGIDEEVTSPTFTIINEYHGGSVSLAHMDVYRLKNPEELENIGFYDYLQDFVIVMEWADKVKEILPEDVLWVDFKVSGESKRKIKFASKSAHYDSIIEELKNCSGVGNK</sequence>
<dbReference type="GO" id="GO:0002949">
    <property type="term" value="P:tRNA threonylcarbamoyladenosine modification"/>
    <property type="evidence" value="ECO:0007669"/>
    <property type="project" value="InterPro"/>
</dbReference>
<comment type="subcellular location">
    <subcellularLocation>
        <location evidence="1">Cytoplasm</location>
    </subcellularLocation>
</comment>
<dbReference type="Gene3D" id="3.40.50.300">
    <property type="entry name" value="P-loop containing nucleotide triphosphate hydrolases"/>
    <property type="match status" value="1"/>
</dbReference>
<evidence type="ECO:0000256" key="4">
    <source>
        <dbReference type="ARBA" id="ARBA00022490"/>
    </source>
</evidence>
<evidence type="ECO:0000256" key="2">
    <source>
        <dbReference type="ARBA" id="ARBA00007599"/>
    </source>
</evidence>
<name>A0A0U9HEP6_9FIRM</name>
<evidence type="ECO:0000256" key="6">
    <source>
        <dbReference type="ARBA" id="ARBA00022723"/>
    </source>
</evidence>
<dbReference type="InterPro" id="IPR027417">
    <property type="entry name" value="P-loop_NTPase"/>
</dbReference>
<dbReference type="GO" id="GO:0005737">
    <property type="term" value="C:cytoplasm"/>
    <property type="evidence" value="ECO:0007669"/>
    <property type="project" value="UniProtKB-SubCell"/>
</dbReference>
<evidence type="ECO:0000256" key="5">
    <source>
        <dbReference type="ARBA" id="ARBA00022694"/>
    </source>
</evidence>
<dbReference type="InterPro" id="IPR003442">
    <property type="entry name" value="T6A_TsaE"/>
</dbReference>
<evidence type="ECO:0000256" key="3">
    <source>
        <dbReference type="ARBA" id="ARBA00019010"/>
    </source>
</evidence>
<comment type="similarity">
    <text evidence="2">Belongs to the TsaE family.</text>
</comment>
<dbReference type="STRING" id="224999.GCA_001485475_01261"/>
<keyword evidence="12" id="KW-1185">Reference proteome</keyword>
<dbReference type="NCBIfam" id="TIGR00150">
    <property type="entry name" value="T6A_YjeE"/>
    <property type="match status" value="1"/>
</dbReference>
<dbReference type="AlphaFoldDB" id="A0A0U9HEP6"/>
<dbReference type="OrthoDB" id="9815896at2"/>
<dbReference type="GO" id="GO:0046872">
    <property type="term" value="F:metal ion binding"/>
    <property type="evidence" value="ECO:0007669"/>
    <property type="project" value="UniProtKB-KW"/>
</dbReference>
<dbReference type="PANTHER" id="PTHR33540">
    <property type="entry name" value="TRNA THREONYLCARBAMOYLADENOSINE BIOSYNTHESIS PROTEIN TSAE"/>
    <property type="match status" value="1"/>
</dbReference>
<evidence type="ECO:0000256" key="7">
    <source>
        <dbReference type="ARBA" id="ARBA00022741"/>
    </source>
</evidence>
<evidence type="ECO:0000256" key="1">
    <source>
        <dbReference type="ARBA" id="ARBA00004496"/>
    </source>
</evidence>